<evidence type="ECO:0000313" key="3">
    <source>
        <dbReference type="Proteomes" id="UP001338125"/>
    </source>
</evidence>
<keyword evidence="1" id="KW-0175">Coiled coil</keyword>
<feature type="coiled-coil region" evidence="1">
    <location>
        <begin position="9"/>
        <end position="36"/>
    </location>
</feature>
<organism evidence="2 3">
    <name type="scientific">Cladobotryum mycophilum</name>
    <dbReference type="NCBI Taxonomy" id="491253"/>
    <lineage>
        <taxon>Eukaryota</taxon>
        <taxon>Fungi</taxon>
        <taxon>Dikarya</taxon>
        <taxon>Ascomycota</taxon>
        <taxon>Pezizomycotina</taxon>
        <taxon>Sordariomycetes</taxon>
        <taxon>Hypocreomycetidae</taxon>
        <taxon>Hypocreales</taxon>
        <taxon>Hypocreaceae</taxon>
        <taxon>Cladobotryum</taxon>
    </lineage>
</organism>
<evidence type="ECO:0000313" key="2">
    <source>
        <dbReference type="EMBL" id="KAK5988554.1"/>
    </source>
</evidence>
<dbReference type="EMBL" id="JAVFKD010000015">
    <property type="protein sequence ID" value="KAK5988554.1"/>
    <property type="molecule type" value="Genomic_DNA"/>
</dbReference>
<dbReference type="Proteomes" id="UP001338125">
    <property type="component" value="Unassembled WGS sequence"/>
</dbReference>
<proteinExistence type="predicted"/>
<gene>
    <name evidence="2" type="ORF">PT974_10038</name>
</gene>
<protein>
    <submittedName>
        <fullName evidence="2">Uncharacterized protein</fullName>
    </submittedName>
</protein>
<evidence type="ECO:0000256" key="1">
    <source>
        <dbReference type="SAM" id="Coils"/>
    </source>
</evidence>
<reference evidence="2 3" key="1">
    <citation type="submission" date="2024-01" db="EMBL/GenBank/DDBJ databases">
        <title>Complete genome of Cladobotryum mycophilum ATHUM6906.</title>
        <authorList>
            <person name="Christinaki A.C."/>
            <person name="Myridakis A.I."/>
            <person name="Kouvelis V.N."/>
        </authorList>
    </citation>
    <scope>NUCLEOTIDE SEQUENCE [LARGE SCALE GENOMIC DNA]</scope>
    <source>
        <strain evidence="2 3">ATHUM6906</strain>
    </source>
</reference>
<sequence>MDEEAEIVAEGIRLHLARLQRNRADLSRKNTRYYSQLSVIRYMCILSKDCNRFSGYLYVEDMALA</sequence>
<accession>A0ABR0S8Q4</accession>
<name>A0ABR0S8Q4_9HYPO</name>
<comment type="caution">
    <text evidence="2">The sequence shown here is derived from an EMBL/GenBank/DDBJ whole genome shotgun (WGS) entry which is preliminary data.</text>
</comment>
<keyword evidence="3" id="KW-1185">Reference proteome</keyword>